<accession>A0A2Z7CEB7</accession>
<feature type="domain" description="CCHC-type" evidence="4">
    <location>
        <begin position="25"/>
        <end position="40"/>
    </location>
</feature>
<feature type="compositionally biased region" description="Basic residues" evidence="3">
    <location>
        <begin position="49"/>
        <end position="66"/>
    </location>
</feature>
<evidence type="ECO:0000256" key="3">
    <source>
        <dbReference type="SAM" id="MobiDB-lite"/>
    </source>
</evidence>
<evidence type="ECO:0000313" key="5">
    <source>
        <dbReference type="EMBL" id="KZV42688.1"/>
    </source>
</evidence>
<feature type="compositionally biased region" description="Polar residues" evidence="3">
    <location>
        <begin position="69"/>
        <end position="81"/>
    </location>
</feature>
<keyword evidence="1" id="KW-0863">Zinc-finger</keyword>
<reference evidence="5 6" key="1">
    <citation type="journal article" date="2015" name="Proc. Natl. Acad. Sci. U.S.A.">
        <title>The resurrection genome of Boea hygrometrica: A blueprint for survival of dehydration.</title>
        <authorList>
            <person name="Xiao L."/>
            <person name="Yang G."/>
            <person name="Zhang L."/>
            <person name="Yang X."/>
            <person name="Zhao S."/>
            <person name="Ji Z."/>
            <person name="Zhou Q."/>
            <person name="Hu M."/>
            <person name="Wang Y."/>
            <person name="Chen M."/>
            <person name="Xu Y."/>
            <person name="Jin H."/>
            <person name="Xiao X."/>
            <person name="Hu G."/>
            <person name="Bao F."/>
            <person name="Hu Y."/>
            <person name="Wan P."/>
            <person name="Li L."/>
            <person name="Deng X."/>
            <person name="Kuang T."/>
            <person name="Xiang C."/>
            <person name="Zhu J.K."/>
            <person name="Oliver M.J."/>
            <person name="He Y."/>
        </authorList>
    </citation>
    <scope>NUCLEOTIDE SEQUENCE [LARGE SCALE GENOMIC DNA]</scope>
    <source>
        <strain evidence="6">cv. XS01</strain>
    </source>
</reference>
<evidence type="ECO:0000256" key="2">
    <source>
        <dbReference type="SAM" id="Coils"/>
    </source>
</evidence>
<proteinExistence type="predicted"/>
<feature type="region of interest" description="Disordered" evidence="3">
    <location>
        <begin position="288"/>
        <end position="332"/>
    </location>
</feature>
<protein>
    <recommendedName>
        <fullName evidence="4">CCHC-type domain-containing protein</fullName>
    </recommendedName>
</protein>
<keyword evidence="1" id="KW-0862">Zinc</keyword>
<gene>
    <name evidence="5" type="ORF">F511_17956</name>
</gene>
<dbReference type="PROSITE" id="PS50158">
    <property type="entry name" value="ZF_CCHC"/>
    <property type="match status" value="1"/>
</dbReference>
<dbReference type="AlphaFoldDB" id="A0A2Z7CEB7"/>
<keyword evidence="2" id="KW-0175">Coiled coil</keyword>
<keyword evidence="6" id="KW-1185">Reference proteome</keyword>
<dbReference type="EMBL" id="KQ998971">
    <property type="protein sequence ID" value="KZV42688.1"/>
    <property type="molecule type" value="Genomic_DNA"/>
</dbReference>
<keyword evidence="1" id="KW-0479">Metal-binding</keyword>
<evidence type="ECO:0000259" key="4">
    <source>
        <dbReference type="PROSITE" id="PS50158"/>
    </source>
</evidence>
<name>A0A2Z7CEB7_9LAMI</name>
<dbReference type="GO" id="GO:0003676">
    <property type="term" value="F:nucleic acid binding"/>
    <property type="evidence" value="ECO:0007669"/>
    <property type="project" value="InterPro"/>
</dbReference>
<evidence type="ECO:0000256" key="1">
    <source>
        <dbReference type="PROSITE-ProRule" id="PRU00047"/>
    </source>
</evidence>
<organism evidence="5 6">
    <name type="scientific">Dorcoceras hygrometricum</name>
    <dbReference type="NCBI Taxonomy" id="472368"/>
    <lineage>
        <taxon>Eukaryota</taxon>
        <taxon>Viridiplantae</taxon>
        <taxon>Streptophyta</taxon>
        <taxon>Embryophyta</taxon>
        <taxon>Tracheophyta</taxon>
        <taxon>Spermatophyta</taxon>
        <taxon>Magnoliopsida</taxon>
        <taxon>eudicotyledons</taxon>
        <taxon>Gunneridae</taxon>
        <taxon>Pentapetalae</taxon>
        <taxon>asterids</taxon>
        <taxon>lamiids</taxon>
        <taxon>Lamiales</taxon>
        <taxon>Gesneriaceae</taxon>
        <taxon>Didymocarpoideae</taxon>
        <taxon>Trichosporeae</taxon>
        <taxon>Loxocarpinae</taxon>
        <taxon>Dorcoceras</taxon>
    </lineage>
</organism>
<dbReference type="InterPro" id="IPR001878">
    <property type="entry name" value="Znf_CCHC"/>
</dbReference>
<dbReference type="GO" id="GO:0008270">
    <property type="term" value="F:zinc ion binding"/>
    <property type="evidence" value="ECO:0007669"/>
    <property type="project" value="UniProtKB-KW"/>
</dbReference>
<feature type="region of interest" description="Disordered" evidence="3">
    <location>
        <begin position="40"/>
        <end position="100"/>
    </location>
</feature>
<dbReference type="Proteomes" id="UP000250235">
    <property type="component" value="Unassembled WGS sequence"/>
</dbReference>
<evidence type="ECO:0000313" key="6">
    <source>
        <dbReference type="Proteomes" id="UP000250235"/>
    </source>
</evidence>
<sequence>MRRTQSPYFSNKSHKIEQTTTDLNCYNCGRSCHFIADCTKPQKDDKKSSDKRRSRPDKKIFRKRRDQKSTVAKESNSNWAGSDSDESTSSSSSSDSEKEEVRCLMIDENDEVFDFSNTEFTREDLVSALNEMVHEYKWLTHTFEDVKAENKCLKDKSDDPSCSQLDDSDSLKTELSKLKTENESLRIKSNELASEKDRLNQVMSSWTKSSVLLGKLHDVLNPFIDKTVLGFSTGESSSGLASNMYAVVEAALHSVQTDCVQADEDCVQADADHVQADTSQAQADIGFLGYSDGRGGESAGDMPPRRRGRARRQIPIESEAQNDEGERSIPIRRRGRQVDDEVDILAARIDEIELIMARFQRMNSQTFNGDESSSDAESWLQHITGLFDRVRYDDEHRLSLATFQLRKNAER</sequence>
<feature type="coiled-coil region" evidence="2">
    <location>
        <begin position="168"/>
        <end position="202"/>
    </location>
</feature>